<proteinExistence type="predicted"/>
<dbReference type="EMBL" id="SGPK01000053">
    <property type="protein sequence ID" value="THH09778.1"/>
    <property type="molecule type" value="Genomic_DNA"/>
</dbReference>
<accession>A0A4S4LF48</accession>
<evidence type="ECO:0000313" key="1">
    <source>
        <dbReference type="EMBL" id="THH09778.1"/>
    </source>
</evidence>
<keyword evidence="2" id="KW-1185">Reference proteome</keyword>
<sequence>MMGILRRLKLWRHVDFTNGVTEADEECIEAEYAAWKEGGRSGQMAHTYNMQYAAADEEEKKKLEAKKADTQESIKLSRAGI</sequence>
<evidence type="ECO:0000313" key="2">
    <source>
        <dbReference type="Proteomes" id="UP000308199"/>
    </source>
</evidence>
<gene>
    <name evidence="1" type="ORF">EW145_g1781</name>
</gene>
<dbReference type="Proteomes" id="UP000308199">
    <property type="component" value="Unassembled WGS sequence"/>
</dbReference>
<organism evidence="1 2">
    <name type="scientific">Phellinidium pouzarii</name>
    <dbReference type="NCBI Taxonomy" id="167371"/>
    <lineage>
        <taxon>Eukaryota</taxon>
        <taxon>Fungi</taxon>
        <taxon>Dikarya</taxon>
        <taxon>Basidiomycota</taxon>
        <taxon>Agaricomycotina</taxon>
        <taxon>Agaricomycetes</taxon>
        <taxon>Hymenochaetales</taxon>
        <taxon>Hymenochaetaceae</taxon>
        <taxon>Phellinidium</taxon>
    </lineage>
</organism>
<comment type="caution">
    <text evidence="1">The sequence shown here is derived from an EMBL/GenBank/DDBJ whole genome shotgun (WGS) entry which is preliminary data.</text>
</comment>
<reference evidence="1 2" key="1">
    <citation type="submission" date="2019-02" db="EMBL/GenBank/DDBJ databases">
        <title>Genome sequencing of the rare red list fungi Phellinidium pouzarii.</title>
        <authorList>
            <person name="Buettner E."/>
            <person name="Kellner H."/>
        </authorList>
    </citation>
    <scope>NUCLEOTIDE SEQUENCE [LARGE SCALE GENOMIC DNA]</scope>
    <source>
        <strain evidence="1 2">DSM 108285</strain>
    </source>
</reference>
<dbReference type="AlphaFoldDB" id="A0A4S4LF48"/>
<name>A0A4S4LF48_9AGAM</name>
<protein>
    <submittedName>
        <fullName evidence="1">Uncharacterized protein</fullName>
    </submittedName>
</protein>